<dbReference type="PANTHER" id="PTHR39425:SF1">
    <property type="entry name" value="CYTOCHROME C7-LIKE DOMAIN-CONTAINING PROTEIN"/>
    <property type="match status" value="1"/>
</dbReference>
<reference evidence="2 3" key="1">
    <citation type="submission" date="2020-03" db="EMBL/GenBank/DDBJ databases">
        <title>Complete genome sequences of two sulfur-disproportionating bacterial strains T55J and Mzg5.</title>
        <authorList>
            <person name="Umezawa K."/>
            <person name="Kojima H."/>
            <person name="Kato Y."/>
            <person name="Fukui M."/>
        </authorList>
    </citation>
    <scope>NUCLEOTIDE SEQUENCE [LARGE SCALE GENOMIC DNA]</scope>
    <source>
        <strain evidence="2 3">T55J</strain>
    </source>
</reference>
<dbReference type="RefSeq" id="WP_203473214.1">
    <property type="nucleotide sequence ID" value="NZ_AP022873.1"/>
</dbReference>
<proteinExistence type="predicted"/>
<dbReference type="InterPro" id="IPR026352">
    <property type="entry name" value="Nanowire_3heme"/>
</dbReference>
<dbReference type="InterPro" id="IPR029467">
    <property type="entry name" value="Cyt_c7-like"/>
</dbReference>
<dbReference type="KEGG" id="dtp:JZK55_06550"/>
<evidence type="ECO:0000313" key="3">
    <source>
        <dbReference type="Proteomes" id="UP000516360"/>
    </source>
</evidence>
<organism evidence="2 3">
    <name type="scientific">Dissulfurispira thermophila</name>
    <dbReference type="NCBI Taxonomy" id="2715679"/>
    <lineage>
        <taxon>Bacteria</taxon>
        <taxon>Pseudomonadati</taxon>
        <taxon>Nitrospirota</taxon>
        <taxon>Thermodesulfovibrionia</taxon>
        <taxon>Thermodesulfovibrionales</taxon>
        <taxon>Dissulfurispiraceae</taxon>
        <taxon>Dissulfurispira</taxon>
    </lineage>
</organism>
<dbReference type="SUPFAM" id="SSF48695">
    <property type="entry name" value="Multiheme cytochromes"/>
    <property type="match status" value="3"/>
</dbReference>
<dbReference type="NCBIfam" id="TIGR04257">
    <property type="entry name" value="nanowire_3heme"/>
    <property type="match status" value="2"/>
</dbReference>
<evidence type="ECO:0000259" key="1">
    <source>
        <dbReference type="Pfam" id="PF14522"/>
    </source>
</evidence>
<dbReference type="Proteomes" id="UP000516360">
    <property type="component" value="Chromosome"/>
</dbReference>
<accession>A0A7G1H0R9</accession>
<keyword evidence="3" id="KW-1185">Reference proteome</keyword>
<gene>
    <name evidence="2" type="ORF">JZK55_06550</name>
</gene>
<protein>
    <recommendedName>
        <fullName evidence="1">Cytochrome c7-like domain-containing protein</fullName>
    </recommendedName>
</protein>
<dbReference type="InterPro" id="IPR036280">
    <property type="entry name" value="Multihaem_cyt_sf"/>
</dbReference>
<dbReference type="PROSITE" id="PS51257">
    <property type="entry name" value="PROKAR_LIPOPROTEIN"/>
    <property type="match status" value="1"/>
</dbReference>
<dbReference type="AlphaFoldDB" id="A0A7G1H0R9"/>
<feature type="domain" description="Cytochrome c7-like" evidence="1">
    <location>
        <begin position="193"/>
        <end position="254"/>
    </location>
</feature>
<dbReference type="Pfam" id="PF14522">
    <property type="entry name" value="Cytochrome_C7"/>
    <property type="match status" value="2"/>
</dbReference>
<dbReference type="PANTHER" id="PTHR39425">
    <property type="entry name" value="LIPOPROTEIN CYTOCHROME C"/>
    <property type="match status" value="1"/>
</dbReference>
<name>A0A7G1H0R9_9BACT</name>
<evidence type="ECO:0000313" key="2">
    <source>
        <dbReference type="EMBL" id="BCB95733.1"/>
    </source>
</evidence>
<dbReference type="Gene3D" id="3.90.10.10">
    <property type="entry name" value="Cytochrome C3"/>
    <property type="match status" value="2"/>
</dbReference>
<dbReference type="Gene3D" id="1.10.1130.10">
    <property type="entry name" value="Flavocytochrome C3, Chain A"/>
    <property type="match status" value="1"/>
</dbReference>
<sequence length="255" mass="28429">MKWLVVVITISTLILGCSPKKADKPLEKVPQRVISRDEAVGSLPCFKCHSYQKFSTPLQMGGVFPHQKHMDAGYHCNQCHDPKGHQHIVVNRNICSNCHNMKIIVFDRTALPSKFDHEAHAKMFNCKDCHPNIFLMSAGATRVTMKDIYSGAYCGACHDGKKAFASSECVKCHNKMKGFEKELSYKVEGMGNVVFSHKFHTTAFSCDSCHPKLFDMKKTQGKMKMDDMYQGKTCGSCHNGNIATAVTDCGKCHKG</sequence>
<feature type="domain" description="Cytochrome c7-like" evidence="1">
    <location>
        <begin position="114"/>
        <end position="174"/>
    </location>
</feature>
<dbReference type="EMBL" id="AP022873">
    <property type="protein sequence ID" value="BCB95733.1"/>
    <property type="molecule type" value="Genomic_DNA"/>
</dbReference>